<dbReference type="EMBL" id="JAACJK010000114">
    <property type="protein sequence ID" value="KAF5331371.1"/>
    <property type="molecule type" value="Genomic_DNA"/>
</dbReference>
<dbReference type="InterPro" id="IPR001810">
    <property type="entry name" value="F-box_dom"/>
</dbReference>
<name>A0A8H5BY19_9AGAR</name>
<reference evidence="2 3" key="1">
    <citation type="journal article" date="2020" name="ISME J.">
        <title>Uncovering the hidden diversity of litter-decomposition mechanisms in mushroom-forming fungi.</title>
        <authorList>
            <person name="Floudas D."/>
            <person name="Bentzer J."/>
            <person name="Ahren D."/>
            <person name="Johansson T."/>
            <person name="Persson P."/>
            <person name="Tunlid A."/>
        </authorList>
    </citation>
    <scope>NUCLEOTIDE SEQUENCE [LARGE SCALE GENOMIC DNA]</scope>
    <source>
        <strain evidence="2 3">CBS 175.51</strain>
    </source>
</reference>
<gene>
    <name evidence="2" type="ORF">D9611_011899</name>
</gene>
<feature type="domain" description="F-box" evidence="1">
    <location>
        <begin position="905"/>
        <end position="951"/>
    </location>
</feature>
<dbReference type="OrthoDB" id="3068749at2759"/>
<dbReference type="SUPFAM" id="SSF81383">
    <property type="entry name" value="F-box domain"/>
    <property type="match status" value="2"/>
</dbReference>
<evidence type="ECO:0000259" key="1">
    <source>
        <dbReference type="PROSITE" id="PS50181"/>
    </source>
</evidence>
<feature type="domain" description="F-box" evidence="1">
    <location>
        <begin position="23"/>
        <end position="69"/>
    </location>
</feature>
<dbReference type="Gene3D" id="1.20.1280.50">
    <property type="match status" value="1"/>
</dbReference>
<proteinExistence type="predicted"/>
<dbReference type="Pfam" id="PF12937">
    <property type="entry name" value="F-box-like"/>
    <property type="match status" value="1"/>
</dbReference>
<protein>
    <recommendedName>
        <fullName evidence="1">F-box domain-containing protein</fullName>
    </recommendedName>
</protein>
<evidence type="ECO:0000313" key="2">
    <source>
        <dbReference type="EMBL" id="KAF5331371.1"/>
    </source>
</evidence>
<comment type="caution">
    <text evidence="2">The sequence shown here is derived from an EMBL/GenBank/DDBJ whole genome shotgun (WGS) entry which is preliminary data.</text>
</comment>
<keyword evidence="3" id="KW-1185">Reference proteome</keyword>
<dbReference type="SMART" id="SM00256">
    <property type="entry name" value="FBOX"/>
    <property type="match status" value="2"/>
</dbReference>
<sequence>MNRRFDGSVIQPESSCLGDDSDPLSVLDLPVEVLIVISGELEWDDVLRLRKANRVFRKISQSRDVWQTIYLRYLGTRIPRPYFLPKPLHICGADDLEKAVVDWEAEWPKVIHTKSTVLKFSLPGVRQLPSEVDLVPGGRWILWGHPDGSVSYSDLENSSGTGSFNLLISSPFDNEEPLITEVRLAVDYETEQEGTPDVHHLRCFRVAVATSRRGSLPGERDTTQVDIWRVEVAYGDNGQAVGLGVKERLATFQDHWQEVRSHRPFALKGNLLTYDGLHGLGLPALALAVVLDWTEANGKMSSEEIERVYIPNCRPMILRLLTGSRILVAYDQTWGPTGRKLVVYDWAREGIRSAARLLAEPHLHIESLWEAQTEFFDNNISVLSLDDPNESRLVLKTVNSIQEIRFPQQPPLSGIEIRQEEPIVVQDLVLPSVSGADNPYIVREFCGYHRKISKSRAVWQAIYLRYLGTRIPRPYFLPKPLHLCGADDLEKAVVDWEAEWPKVIRAKPTVLEFSLPGMPQLPSETDLVPGGRWMLWGRPDGSVLYSDLQHDSGNVSFKPLIPPPFDNDDPLVTKAQLAFDYATEQEETPDVHHLSSFRVAVATCQRGSLPSKSKTQVDIWCVEVTYDDKGQAVGLAVKTRIATFHAPGLEASPDRPFAFALKGNLLTYRGNHKLEFPAFAAVLDWTEANRKTSAFEIEPFHIPNCRPTILRLLPASRILVVHAQGGGTGRKLAVYDWRRAGISSTRLMAEPHHHSESLWQAQTIFFGENIPILSLEDPDESRFVLKTLESIQEVRVPRQPPLSGSQPQEPVVVQGLPLPSVAGIHHQYLVKEYCGYHRSVWWATKGGYMGARRYSWANEGLDGQPVMSLRESRIEFEGKGFLTFGSDRTFFDEPGSSQRLSDSDSPFLLDLPTEVLIVIAGELEWEDILRLRKVNRALSKISQSRDVWQTVYLRYLGTRIPRPYFLPKPLHACGADDLEKAVVDWEAEWPEVIRTRQRILDFSLNGMRQIPNEVELVPGGRWILWGHRDGSVSYSDLEDNSGNGLFNPLISPPFDNEEPLITKALLAVDYAAEQEGNQDVHHLRCFRIAVATCRRDSLSGERNTTQVDVWCVEVTYDDNGQAIGLRVKARLATFQDYWPEVRSDRPFALRGNFLAYGGVHGLEHPVAVIVDWTEANGKMNAEEIEQISIPNCRPMILRLLPGSRILVVYEHTWGRNGRKVVVYDWGRDGIRSAAPLITELHRHIEGLSTGQAQCVFFGNNISILSLDDPNETRFVLKTFDSIQEVRLPQQPPLYGIEVRQEEPVVVRDLPLPPVGGVDNLYTVREFFVQANQLNSALGMFLRQGN</sequence>
<accession>A0A8H5BY19</accession>
<dbReference type="Proteomes" id="UP000541558">
    <property type="component" value="Unassembled WGS sequence"/>
</dbReference>
<dbReference type="PROSITE" id="PS50181">
    <property type="entry name" value="FBOX"/>
    <property type="match status" value="2"/>
</dbReference>
<organism evidence="2 3">
    <name type="scientific">Ephemerocybe angulata</name>
    <dbReference type="NCBI Taxonomy" id="980116"/>
    <lineage>
        <taxon>Eukaryota</taxon>
        <taxon>Fungi</taxon>
        <taxon>Dikarya</taxon>
        <taxon>Basidiomycota</taxon>
        <taxon>Agaricomycotina</taxon>
        <taxon>Agaricomycetes</taxon>
        <taxon>Agaricomycetidae</taxon>
        <taxon>Agaricales</taxon>
        <taxon>Agaricineae</taxon>
        <taxon>Psathyrellaceae</taxon>
        <taxon>Ephemerocybe</taxon>
    </lineage>
</organism>
<dbReference type="InterPro" id="IPR036047">
    <property type="entry name" value="F-box-like_dom_sf"/>
</dbReference>
<evidence type="ECO:0000313" key="3">
    <source>
        <dbReference type="Proteomes" id="UP000541558"/>
    </source>
</evidence>